<feature type="transmembrane region" description="Helical" evidence="5">
    <location>
        <begin position="135"/>
        <end position="155"/>
    </location>
</feature>
<evidence type="ECO:0000256" key="3">
    <source>
        <dbReference type="ARBA" id="ARBA00022989"/>
    </source>
</evidence>
<evidence type="ECO:0000256" key="4">
    <source>
        <dbReference type="ARBA" id="ARBA00023136"/>
    </source>
</evidence>
<evidence type="ECO:0000256" key="5">
    <source>
        <dbReference type="SAM" id="Phobius"/>
    </source>
</evidence>
<feature type="transmembrane region" description="Helical" evidence="5">
    <location>
        <begin position="42"/>
        <end position="61"/>
    </location>
</feature>
<feature type="transmembrane region" description="Helical" evidence="5">
    <location>
        <begin position="275"/>
        <end position="298"/>
    </location>
</feature>
<proteinExistence type="predicted"/>
<feature type="transmembrane region" description="Helical" evidence="5">
    <location>
        <begin position="217"/>
        <end position="239"/>
    </location>
</feature>
<keyword evidence="2 5" id="KW-0812">Transmembrane</keyword>
<evidence type="ECO:0000256" key="1">
    <source>
        <dbReference type="ARBA" id="ARBA00004141"/>
    </source>
</evidence>
<feature type="transmembrane region" description="Helical" evidence="5">
    <location>
        <begin position="81"/>
        <end position="100"/>
    </location>
</feature>
<dbReference type="InterPro" id="IPR004481">
    <property type="entry name" value="K/Na/Ca-exchanger"/>
</dbReference>
<name>A0A1G5S4Z7_PSEXY</name>
<feature type="domain" description="Sodium/calcium exchanger membrane region" evidence="6">
    <location>
        <begin position="11"/>
        <end position="150"/>
    </location>
</feature>
<feature type="transmembrane region" description="Helical" evidence="5">
    <location>
        <begin position="305"/>
        <end position="323"/>
    </location>
</feature>
<dbReference type="AlphaFoldDB" id="A0A1G5S4Z7"/>
<gene>
    <name evidence="7" type="ORF">SAMN02910350_02375</name>
</gene>
<dbReference type="Pfam" id="PF01699">
    <property type="entry name" value="Na_Ca_ex"/>
    <property type="match status" value="2"/>
</dbReference>
<comment type="subcellular location">
    <subcellularLocation>
        <location evidence="1">Membrane</location>
        <topology evidence="1">Multi-pass membrane protein</topology>
    </subcellularLocation>
</comment>
<dbReference type="GO" id="GO:0006874">
    <property type="term" value="P:intracellular calcium ion homeostasis"/>
    <property type="evidence" value="ECO:0007669"/>
    <property type="project" value="TreeGrafter"/>
</dbReference>
<dbReference type="GO" id="GO:0005262">
    <property type="term" value="F:calcium channel activity"/>
    <property type="evidence" value="ECO:0007669"/>
    <property type="project" value="TreeGrafter"/>
</dbReference>
<evidence type="ECO:0000313" key="7">
    <source>
        <dbReference type="EMBL" id="SCZ80599.1"/>
    </source>
</evidence>
<accession>A0A1G5S4Z7</accession>
<keyword evidence="3 5" id="KW-1133">Transmembrane helix</keyword>
<dbReference type="GO" id="GO:0005886">
    <property type="term" value="C:plasma membrane"/>
    <property type="evidence" value="ECO:0007669"/>
    <property type="project" value="TreeGrafter"/>
</dbReference>
<evidence type="ECO:0000256" key="2">
    <source>
        <dbReference type="ARBA" id="ARBA00022692"/>
    </source>
</evidence>
<dbReference type="Proteomes" id="UP000199428">
    <property type="component" value="Unassembled WGS sequence"/>
</dbReference>
<reference evidence="7 8" key="1">
    <citation type="submission" date="2016-10" db="EMBL/GenBank/DDBJ databases">
        <authorList>
            <person name="de Groot N.N."/>
        </authorList>
    </citation>
    <scope>NUCLEOTIDE SEQUENCE [LARGE SCALE GENOMIC DNA]</scope>
    <source>
        <strain evidence="7 8">DSM 10317</strain>
    </source>
</reference>
<feature type="transmembrane region" description="Helical" evidence="5">
    <location>
        <begin position="112"/>
        <end position="129"/>
    </location>
</feature>
<dbReference type="InterPro" id="IPR044880">
    <property type="entry name" value="NCX_ion-bd_dom_sf"/>
</dbReference>
<dbReference type="GO" id="GO:0008273">
    <property type="term" value="F:calcium, potassium:sodium antiporter activity"/>
    <property type="evidence" value="ECO:0007669"/>
    <property type="project" value="TreeGrafter"/>
</dbReference>
<evidence type="ECO:0000313" key="8">
    <source>
        <dbReference type="Proteomes" id="UP000199428"/>
    </source>
</evidence>
<feature type="transmembrane region" description="Helical" evidence="5">
    <location>
        <begin position="251"/>
        <end position="269"/>
    </location>
</feature>
<feature type="domain" description="Sodium/calcium exchanger membrane region" evidence="6">
    <location>
        <begin position="183"/>
        <end position="322"/>
    </location>
</feature>
<dbReference type="Gene3D" id="1.20.1420.30">
    <property type="entry name" value="NCX, central ion-binding region"/>
    <property type="match status" value="1"/>
</dbReference>
<feature type="transmembrane region" description="Helical" evidence="5">
    <location>
        <begin position="12"/>
        <end position="30"/>
    </location>
</feature>
<evidence type="ECO:0000259" key="6">
    <source>
        <dbReference type="Pfam" id="PF01699"/>
    </source>
</evidence>
<dbReference type="InterPro" id="IPR004837">
    <property type="entry name" value="NaCa_Exmemb"/>
</dbReference>
<feature type="transmembrane region" description="Helical" evidence="5">
    <location>
        <begin position="179"/>
        <end position="197"/>
    </location>
</feature>
<keyword evidence="4 5" id="KW-0472">Membrane</keyword>
<dbReference type="RefSeq" id="WP_028247139.1">
    <property type="nucleotide sequence ID" value="NZ_FMWK01000015.1"/>
</dbReference>
<dbReference type="EMBL" id="FMWK01000015">
    <property type="protein sequence ID" value="SCZ80599.1"/>
    <property type="molecule type" value="Genomic_DNA"/>
</dbReference>
<dbReference type="PANTHER" id="PTHR10846">
    <property type="entry name" value="SODIUM/POTASSIUM/CALCIUM EXCHANGER"/>
    <property type="match status" value="1"/>
</dbReference>
<sequence length="329" mass="34680">MTAFFQTIPGALILLVVGFVFLIKGADFFVEGASAVANKLHVPPLIIGMTIVAMGTSLPELSVSVTASLAGSNQLAIGNVVGSNIFNLLVVLGSCALFSVLDVSEDTIKKDFPFSVGCALALMVMGLIGNEVGHVDGLILLVAFIIFLLSMLCSAKKSRKEAALEAEIDVENEIEDLPVWRCIVYIIGGAVAIKFGGDWVVDSCTTLALKFGMSETLVGLTIVALGTSLPELVTSIVAARKNALDMAIGNVVGSNIFNILLILGTAAAISPLDYLTVNAIDAVLLVVFSAIVWLMCVVKKNLSRFQGVIMLALYFGYLAYIIIRDGGVM</sequence>
<protein>
    <submittedName>
        <fullName evidence="7">Cation:H+ antiporter</fullName>
    </submittedName>
</protein>
<dbReference type="NCBIfam" id="TIGR00367">
    <property type="entry name" value="calcium/sodium antiporter"/>
    <property type="match status" value="1"/>
</dbReference>
<organism evidence="7 8">
    <name type="scientific">Pseudobutyrivibrio xylanivorans</name>
    <dbReference type="NCBI Taxonomy" id="185007"/>
    <lineage>
        <taxon>Bacteria</taxon>
        <taxon>Bacillati</taxon>
        <taxon>Bacillota</taxon>
        <taxon>Clostridia</taxon>
        <taxon>Lachnospirales</taxon>
        <taxon>Lachnospiraceae</taxon>
        <taxon>Pseudobutyrivibrio</taxon>
    </lineage>
</organism>
<dbReference type="PANTHER" id="PTHR10846:SF8">
    <property type="entry name" value="INNER MEMBRANE PROTEIN YRBG"/>
    <property type="match status" value="1"/>
</dbReference>